<proteinExistence type="predicted"/>
<dbReference type="PANTHER" id="PTHR48219:SF2">
    <property type="entry name" value="VACUOLAR PROTEIN SORTING-ASSOCIATED PROTEIN 62"/>
    <property type="match status" value="1"/>
</dbReference>
<comment type="caution">
    <text evidence="2">The sequence shown here is derived from an EMBL/GenBank/DDBJ whole genome shotgun (WGS) entry which is preliminary data.</text>
</comment>
<dbReference type="PANTHER" id="PTHR48219">
    <property type="entry name" value="VACUOLAR PROTEIN SORTING-ASSOCIATED PROTEIN 62-RELATED"/>
    <property type="match status" value="1"/>
</dbReference>
<accession>A0ABR0SC00</accession>
<feature type="chain" id="PRO_5047324389" evidence="1">
    <location>
        <begin position="22"/>
        <end position="429"/>
    </location>
</feature>
<dbReference type="InterPro" id="IPR009291">
    <property type="entry name" value="Vps62"/>
</dbReference>
<sequence>MKPTFLFKALVFISPFLSVEAGSPFHDYGELRLAVSQHHDSIWTSDEGDKVKKPLTLCNPDGFYNSDPERILRPFGSVAIDAVKGVKTKRLMLVGGINPDKWNKTNPVVVFPERMKLINSFRKCVRIKFSLWELDCKQGYVALGHVATKTDEKPDTKGFYCVRKDFVERGTLKQTIWDDTEDICVSHYALEDIVPKASTTADGSQNIPLYASSFQAIYKGNRPAEVWTLSLNFSSNAKDFSELPPKFPDIKSAIAAKGKVFNETRLSKVTLPLTALFPPDDPTMYKTPVGERFATISTFMGWYVPSVIPNDTDEKQTRTGSITYGVSTETTKHEEQTGGLEISAGVGIKAFEFGISLNRQLFSSKTEIRRALEWKVLGWSHNSGPRSTLVTFAEQLKVNITTVDKKVTFGQDVTSIVEGILFYREVKHV</sequence>
<organism evidence="2 3">
    <name type="scientific">Cladobotryum mycophilum</name>
    <dbReference type="NCBI Taxonomy" id="491253"/>
    <lineage>
        <taxon>Eukaryota</taxon>
        <taxon>Fungi</taxon>
        <taxon>Dikarya</taxon>
        <taxon>Ascomycota</taxon>
        <taxon>Pezizomycotina</taxon>
        <taxon>Sordariomycetes</taxon>
        <taxon>Hypocreomycetidae</taxon>
        <taxon>Hypocreales</taxon>
        <taxon>Hypocreaceae</taxon>
        <taxon>Cladobotryum</taxon>
    </lineage>
</organism>
<reference evidence="2 3" key="1">
    <citation type="submission" date="2024-01" db="EMBL/GenBank/DDBJ databases">
        <title>Complete genome of Cladobotryum mycophilum ATHUM6906.</title>
        <authorList>
            <person name="Christinaki A.C."/>
            <person name="Myridakis A.I."/>
            <person name="Kouvelis V.N."/>
        </authorList>
    </citation>
    <scope>NUCLEOTIDE SEQUENCE [LARGE SCALE GENOMIC DNA]</scope>
    <source>
        <strain evidence="2 3">ATHUM6906</strain>
    </source>
</reference>
<gene>
    <name evidence="2" type="ORF">PT974_10875</name>
</gene>
<name>A0ABR0SC00_9HYPO</name>
<evidence type="ECO:0000256" key="1">
    <source>
        <dbReference type="SAM" id="SignalP"/>
    </source>
</evidence>
<dbReference type="Pfam" id="PF06101">
    <property type="entry name" value="Vps62"/>
    <property type="match status" value="1"/>
</dbReference>
<keyword evidence="3" id="KW-1185">Reference proteome</keyword>
<evidence type="ECO:0000313" key="2">
    <source>
        <dbReference type="EMBL" id="KAK5989357.1"/>
    </source>
</evidence>
<dbReference type="Proteomes" id="UP001338125">
    <property type="component" value="Unassembled WGS sequence"/>
</dbReference>
<evidence type="ECO:0000313" key="3">
    <source>
        <dbReference type="Proteomes" id="UP001338125"/>
    </source>
</evidence>
<keyword evidence="1" id="KW-0732">Signal</keyword>
<feature type="signal peptide" evidence="1">
    <location>
        <begin position="1"/>
        <end position="21"/>
    </location>
</feature>
<protein>
    <submittedName>
        <fullName evidence="2">Uncharacterized protein</fullName>
    </submittedName>
</protein>
<dbReference type="EMBL" id="JAVFKD010000015">
    <property type="protein sequence ID" value="KAK5989357.1"/>
    <property type="molecule type" value="Genomic_DNA"/>
</dbReference>